<dbReference type="InterPro" id="IPR001214">
    <property type="entry name" value="SET_dom"/>
</dbReference>
<dbReference type="PROSITE" id="PS50280">
    <property type="entry name" value="SET"/>
    <property type="match status" value="1"/>
</dbReference>
<dbReference type="CDD" id="cd10536">
    <property type="entry name" value="SET_SMYD4"/>
    <property type="match status" value="1"/>
</dbReference>
<dbReference type="SMART" id="SM00317">
    <property type="entry name" value="SET"/>
    <property type="match status" value="1"/>
</dbReference>
<evidence type="ECO:0000259" key="15">
    <source>
        <dbReference type="PROSITE" id="PS50280"/>
    </source>
</evidence>
<evidence type="ECO:0000256" key="3">
    <source>
        <dbReference type="ARBA" id="ARBA00022490"/>
    </source>
</evidence>
<dbReference type="GO" id="GO:0032259">
    <property type="term" value="P:methylation"/>
    <property type="evidence" value="ECO:0007669"/>
    <property type="project" value="UniProtKB-KW"/>
</dbReference>
<evidence type="ECO:0000256" key="13">
    <source>
        <dbReference type="ARBA" id="ARBA00093635"/>
    </source>
</evidence>
<evidence type="ECO:0000256" key="5">
    <source>
        <dbReference type="ARBA" id="ARBA00022679"/>
    </source>
</evidence>
<dbReference type="Gene3D" id="1.25.40.10">
    <property type="entry name" value="Tetratricopeptide repeat domain"/>
    <property type="match status" value="2"/>
</dbReference>
<comment type="catalytic activity">
    <reaction evidence="11">
        <text>L-lysyl-[protein] + S-adenosyl-L-methionine = N(6)-methyl-L-lysyl-[protein] + S-adenosyl-L-homocysteine + H(+)</text>
        <dbReference type="Rhea" id="RHEA:51736"/>
        <dbReference type="Rhea" id="RHEA-COMP:9752"/>
        <dbReference type="Rhea" id="RHEA-COMP:13053"/>
        <dbReference type="ChEBI" id="CHEBI:15378"/>
        <dbReference type="ChEBI" id="CHEBI:29969"/>
        <dbReference type="ChEBI" id="CHEBI:57856"/>
        <dbReference type="ChEBI" id="CHEBI:59789"/>
        <dbReference type="ChEBI" id="CHEBI:61929"/>
    </reaction>
</comment>
<feature type="domain" description="SET" evidence="15">
    <location>
        <begin position="239"/>
        <end position="515"/>
    </location>
</feature>
<feature type="non-terminal residue" evidence="16">
    <location>
        <position position="1"/>
    </location>
</feature>
<dbReference type="SUPFAM" id="SSF82199">
    <property type="entry name" value="SET domain"/>
    <property type="match status" value="1"/>
</dbReference>
<evidence type="ECO:0000256" key="6">
    <source>
        <dbReference type="ARBA" id="ARBA00022691"/>
    </source>
</evidence>
<dbReference type="InterPro" id="IPR044421">
    <property type="entry name" value="SMYD4_SET"/>
</dbReference>
<gene>
    <name evidence="16" type="primary">Smyd4_0</name>
    <name evidence="16" type="ORF">G6Z75_0000385</name>
</gene>
<keyword evidence="3" id="KW-0963">Cytoplasm</keyword>
<evidence type="ECO:0000256" key="14">
    <source>
        <dbReference type="ARBA" id="ARBA00093680"/>
    </source>
</evidence>
<organism evidence="16 17">
    <name type="scientific">Acromyrmex insinuator</name>
    <dbReference type="NCBI Taxonomy" id="230686"/>
    <lineage>
        <taxon>Eukaryota</taxon>
        <taxon>Metazoa</taxon>
        <taxon>Ecdysozoa</taxon>
        <taxon>Arthropoda</taxon>
        <taxon>Hexapoda</taxon>
        <taxon>Insecta</taxon>
        <taxon>Pterygota</taxon>
        <taxon>Neoptera</taxon>
        <taxon>Endopterygota</taxon>
        <taxon>Hymenoptera</taxon>
        <taxon>Apocrita</taxon>
        <taxon>Aculeata</taxon>
        <taxon>Formicoidea</taxon>
        <taxon>Formicidae</taxon>
        <taxon>Myrmicinae</taxon>
        <taxon>Acromyrmex</taxon>
    </lineage>
</organism>
<proteinExistence type="predicted"/>
<evidence type="ECO:0000313" key="16">
    <source>
        <dbReference type="EMBL" id="KAG5315991.1"/>
    </source>
</evidence>
<dbReference type="PANTHER" id="PTHR46165">
    <property type="entry name" value="SET AND MYND DOMAIN-CONTAINING PROTEIN 4"/>
    <property type="match status" value="1"/>
</dbReference>
<keyword evidence="7" id="KW-0479">Metal-binding</keyword>
<keyword evidence="17" id="KW-1185">Reference proteome</keyword>
<dbReference type="InterPro" id="IPR002893">
    <property type="entry name" value="Znf_MYND"/>
</dbReference>
<dbReference type="InterPro" id="IPR019544">
    <property type="entry name" value="Tetratricopeptide_SHNi-TPR_dom"/>
</dbReference>
<dbReference type="EMBL" id="JAANHZ010000095">
    <property type="protein sequence ID" value="KAG5315991.1"/>
    <property type="molecule type" value="Genomic_DNA"/>
</dbReference>
<dbReference type="Proteomes" id="UP000667349">
    <property type="component" value="Unassembled WGS sequence"/>
</dbReference>
<dbReference type="InterPro" id="IPR011990">
    <property type="entry name" value="TPR-like_helical_dom_sf"/>
</dbReference>
<dbReference type="Pfam" id="PF10516">
    <property type="entry name" value="SHNi-TPR"/>
    <property type="match status" value="1"/>
</dbReference>
<comment type="subcellular location">
    <subcellularLocation>
        <location evidence="2">Cytoplasm</location>
    </subcellularLocation>
    <subcellularLocation>
        <location evidence="1">Nucleus</location>
    </subcellularLocation>
</comment>
<dbReference type="AlphaFoldDB" id="A0A836FAP8"/>
<protein>
    <recommendedName>
        <fullName evidence="13">Protein-lysine N-methyltransferase SMYD4</fullName>
    </recommendedName>
    <alternativeName>
        <fullName evidence="14">SET and MYND domain-containing protein 4</fullName>
    </alternativeName>
</protein>
<keyword evidence="6" id="KW-0949">S-adenosyl-L-methionine</keyword>
<dbReference type="GO" id="GO:0005737">
    <property type="term" value="C:cytoplasm"/>
    <property type="evidence" value="ECO:0007669"/>
    <property type="project" value="UniProtKB-SubCell"/>
</dbReference>
<evidence type="ECO:0000256" key="11">
    <source>
        <dbReference type="ARBA" id="ARBA00048985"/>
    </source>
</evidence>
<comment type="function">
    <text evidence="12">Protein-lysine N-methyltransferase. Monomethylates PRMT5, modulating its transcriptional activity. May also act as a histone methyltransferase. Plays a critical role in cardiac development. Acts as a key epigenetic regulator of gene expression during cardiac development via its dual activities as a methyltransferase and negative regulator of HDAC1.</text>
</comment>
<evidence type="ECO:0000256" key="10">
    <source>
        <dbReference type="ARBA" id="ARBA00023242"/>
    </source>
</evidence>
<keyword evidence="5" id="KW-0808">Transferase</keyword>
<evidence type="ECO:0000313" key="17">
    <source>
        <dbReference type="Proteomes" id="UP000667349"/>
    </source>
</evidence>
<keyword evidence="10" id="KW-0539">Nucleus</keyword>
<keyword evidence="9" id="KW-0862">Zinc</keyword>
<comment type="caution">
    <text evidence="16">The sequence shown here is derived from an EMBL/GenBank/DDBJ whole genome shotgun (WGS) entry which is preliminary data.</text>
</comment>
<dbReference type="InterPro" id="IPR046341">
    <property type="entry name" value="SET_dom_sf"/>
</dbReference>
<dbReference type="GO" id="GO:0008757">
    <property type="term" value="F:S-adenosylmethionine-dependent methyltransferase activity"/>
    <property type="evidence" value="ECO:0007669"/>
    <property type="project" value="UniProtKB-ARBA"/>
</dbReference>
<dbReference type="GO" id="GO:0008270">
    <property type="term" value="F:zinc ion binding"/>
    <property type="evidence" value="ECO:0007669"/>
    <property type="project" value="UniProtKB-KW"/>
</dbReference>
<evidence type="ECO:0000256" key="4">
    <source>
        <dbReference type="ARBA" id="ARBA00022603"/>
    </source>
</evidence>
<evidence type="ECO:0000256" key="8">
    <source>
        <dbReference type="ARBA" id="ARBA00022771"/>
    </source>
</evidence>
<sequence>MDWYKVTDTLNCVLRTSRLNDEIGNMKYENELISRLLHNQEVMQFVSYWLKDLYNTKNERKQQKNLEKSTAFKLSGNKEFQSKKYAASLESYTNSAIYAPSSSINLSIAIANRSASLFYMDRWEDCINDINLAIKLGYPENLRYKLHLRAAQCYLKLGNKTSAVETVLQMHSILNEPNISNETKGKYPLYFQLQRQINDIMSKISCMEENADSTTDTAEFPSLPDVAFGENPNFRFASAAVEIKCTPKKGRYVVANRDIKRGQILFVEKAFAFVPLCHIKSDNCYNCCRSSGNTPVPCTECVDSIYCNITCWDEAHSSYHRWECLGNQMGLWAEIGIAYLAVRMLFKCTTDVTDDNRLDEVQKLVTNFSKLPPGDVISYGITAIMLMMYLSKYTDFFKTIKLKECLKFYNDFNCDLTTEDDERLYVSSLLLRHVLQLISNGHAITKIKAVVNNTRYKNKVFIQQEDRIATAIYPSASMMNHSCDPNIINSFLGQFLITKATRDIAAGEEYFNCYGADFRRMLRKDRQEKMESQYCFKCNCAACSAPEYEDILKKFTAKKCPECSGPLNDNCSVLHRSSIHCMDCGTAVYENIYDFTLRQAQHYFEKAEICIENENYDEALDKLKKCLRLRKDALYKYHDDIADTMDFIAKVYAIIGQWLNSISYLEHSIVAIEEKYGPWSIEVCNEINKLTDICLEYLQEESNTSSKFYKNTLKKTRRYLNRAQEIIDFTYGPWNEAYHEIAVKREILSSILKNFNV</sequence>
<feature type="non-terminal residue" evidence="16">
    <location>
        <position position="757"/>
    </location>
</feature>
<dbReference type="GO" id="GO:0042826">
    <property type="term" value="F:histone deacetylase binding"/>
    <property type="evidence" value="ECO:0007669"/>
    <property type="project" value="TreeGrafter"/>
</dbReference>
<dbReference type="GO" id="GO:0008276">
    <property type="term" value="F:protein methyltransferase activity"/>
    <property type="evidence" value="ECO:0007669"/>
    <property type="project" value="UniProtKB-ARBA"/>
</dbReference>
<dbReference type="SMART" id="SM00028">
    <property type="entry name" value="TPR"/>
    <property type="match status" value="4"/>
</dbReference>
<reference evidence="16" key="1">
    <citation type="submission" date="2020-02" db="EMBL/GenBank/DDBJ databases">
        <title>Relaxed selection underlies rapid genomic changes in the transitions from sociality to social parasitism in ants.</title>
        <authorList>
            <person name="Bi X."/>
        </authorList>
    </citation>
    <scope>NUCLEOTIDE SEQUENCE</scope>
    <source>
        <strain evidence="16">BGI-DK2013a</strain>
        <tissue evidence="16">Whole body</tissue>
    </source>
</reference>
<keyword evidence="8" id="KW-0863">Zinc-finger</keyword>
<dbReference type="SUPFAM" id="SSF48452">
    <property type="entry name" value="TPR-like"/>
    <property type="match status" value="1"/>
</dbReference>
<keyword evidence="4" id="KW-0489">Methyltransferase</keyword>
<dbReference type="PROSITE" id="PS01360">
    <property type="entry name" value="ZF_MYND_1"/>
    <property type="match status" value="1"/>
</dbReference>
<evidence type="ECO:0000256" key="7">
    <source>
        <dbReference type="ARBA" id="ARBA00022723"/>
    </source>
</evidence>
<dbReference type="Gene3D" id="2.170.270.10">
    <property type="entry name" value="SET domain"/>
    <property type="match status" value="1"/>
</dbReference>
<evidence type="ECO:0000256" key="2">
    <source>
        <dbReference type="ARBA" id="ARBA00004496"/>
    </source>
</evidence>
<evidence type="ECO:0000256" key="1">
    <source>
        <dbReference type="ARBA" id="ARBA00004123"/>
    </source>
</evidence>
<dbReference type="InterPro" id="IPR019734">
    <property type="entry name" value="TPR_rpt"/>
</dbReference>
<dbReference type="GO" id="GO:0005634">
    <property type="term" value="C:nucleus"/>
    <property type="evidence" value="ECO:0007669"/>
    <property type="project" value="UniProtKB-SubCell"/>
</dbReference>
<evidence type="ECO:0000256" key="12">
    <source>
        <dbReference type="ARBA" id="ARBA00093423"/>
    </source>
</evidence>
<dbReference type="GO" id="GO:0008170">
    <property type="term" value="F:N-methyltransferase activity"/>
    <property type="evidence" value="ECO:0007669"/>
    <property type="project" value="UniProtKB-ARBA"/>
</dbReference>
<evidence type="ECO:0000256" key="9">
    <source>
        <dbReference type="ARBA" id="ARBA00022833"/>
    </source>
</evidence>
<dbReference type="InterPro" id="IPR052097">
    <property type="entry name" value="SET-MYND_domain_protein"/>
</dbReference>
<name>A0A836FAP8_9HYME</name>
<dbReference type="PANTHER" id="PTHR46165:SF2">
    <property type="entry name" value="SET AND MYND DOMAIN-CONTAINING PROTEIN 4"/>
    <property type="match status" value="1"/>
</dbReference>
<dbReference type="Pfam" id="PF00856">
    <property type="entry name" value="SET"/>
    <property type="match status" value="1"/>
</dbReference>
<accession>A0A836FAP8</accession>